<proteinExistence type="predicted"/>
<dbReference type="AlphaFoldDB" id="A0A084EF70"/>
<evidence type="ECO:0000313" key="2">
    <source>
        <dbReference type="Proteomes" id="UP000028534"/>
    </source>
</evidence>
<dbReference type="PATRIC" id="fig|13690.10.peg.4151"/>
<organism evidence="1 2">
    <name type="scientific">Sphingobium yanoikuyae</name>
    <name type="common">Sphingomonas yanoikuyae</name>
    <dbReference type="NCBI Taxonomy" id="13690"/>
    <lineage>
        <taxon>Bacteria</taxon>
        <taxon>Pseudomonadati</taxon>
        <taxon>Pseudomonadota</taxon>
        <taxon>Alphaproteobacteria</taxon>
        <taxon>Sphingomonadales</taxon>
        <taxon>Sphingomonadaceae</taxon>
        <taxon>Sphingobium</taxon>
    </lineage>
</organism>
<accession>A0A084EF70</accession>
<dbReference type="RefSeq" id="WP_037521830.1">
    <property type="nucleotide sequence ID" value="NZ_JGVR01000030.1"/>
</dbReference>
<comment type="caution">
    <text evidence="1">The sequence shown here is derived from an EMBL/GenBank/DDBJ whole genome shotgun (WGS) entry which is preliminary data.</text>
</comment>
<name>A0A084EF70_SPHYA</name>
<sequence>MGRIVGWSIGRHRGTTLNREEAFDQAIKLIADLPCQREVIDFWDMPAVRSDGDRAKWRAAADRLIGIGQKVAPDLAEYFEIWASDAAVGAKDLDRGLALMPLPGLGGRASLRASNILDLKLSLGRPPAARDITALFGPKVTKFGRENLLRVEQFIQLQLDERAAHGNPVDIVHWTQDAHQHKAGYSLFNGHPSYLVVQPPGGWHFSYSKRAEAECMALIRDAENTWREESDLPRVGEGWISETRLYYELKAAFPALDVLQHHRPDWLGRQHLDIAIPSLRTAIEFQGAQHDLPVAFFGGEDAFIRTQERDRRKLGKCRKQGWRLFYAREGYDLTDLIAQIVEPR</sequence>
<dbReference type="eggNOG" id="ENOG5032ZGC">
    <property type="taxonomic scope" value="Bacteria"/>
</dbReference>
<evidence type="ECO:0000313" key="1">
    <source>
        <dbReference type="EMBL" id="KEZ16612.1"/>
    </source>
</evidence>
<dbReference type="EMBL" id="JGVR01000030">
    <property type="protein sequence ID" value="KEZ16612.1"/>
    <property type="molecule type" value="Genomic_DNA"/>
</dbReference>
<reference evidence="1 2" key="1">
    <citation type="submission" date="2014-03" db="EMBL/GenBank/DDBJ databases">
        <title>Genome sequence of Sphingobium yanoikuyae B1.</title>
        <authorList>
            <person name="Gan H.M."/>
            <person name="Gan H.Y."/>
            <person name="Savka M.A."/>
        </authorList>
    </citation>
    <scope>NUCLEOTIDE SEQUENCE [LARGE SCALE GENOMIC DNA]</scope>
    <source>
        <strain evidence="1 2">B1</strain>
    </source>
</reference>
<protein>
    <submittedName>
        <fullName evidence="1">Uncharacterized protein</fullName>
    </submittedName>
</protein>
<dbReference type="Gene3D" id="3.40.960.10">
    <property type="entry name" value="VSR Endonuclease"/>
    <property type="match status" value="1"/>
</dbReference>
<gene>
    <name evidence="1" type="ORF">CP98_04040</name>
</gene>
<dbReference type="Proteomes" id="UP000028534">
    <property type="component" value="Unassembled WGS sequence"/>
</dbReference>